<keyword evidence="2" id="KW-1185">Reference proteome</keyword>
<sequence>MHHFTSLTASTFRTIQGLSTLLDQQQAALDDLVTSFIDDVGVIGPLSPEAIANLEVSEHVIMAAMPFNNNALANPSSLPPVLPHDLIKLSAAEFIRRARRHTYRLQHHYSVDHIDVIADEHKLLLHAYHFEPVLKQAIDGLDGRSSFRDGWSLIGSRFPNLMEFCGVLATIFPGTSTVESDFSILRWEKDNFRKSLSDFGLEGVMQSKQWTFLEQFEQ</sequence>
<dbReference type="Proteomes" id="UP001497522">
    <property type="component" value="Chromosome 2"/>
</dbReference>
<dbReference type="EMBL" id="OZ023703">
    <property type="protein sequence ID" value="CAK9871518.1"/>
    <property type="molecule type" value="Genomic_DNA"/>
</dbReference>
<evidence type="ECO:0000313" key="2">
    <source>
        <dbReference type="Proteomes" id="UP001497522"/>
    </source>
</evidence>
<reference evidence="1 2" key="1">
    <citation type="submission" date="2024-03" db="EMBL/GenBank/DDBJ databases">
        <authorList>
            <consortium name="ELIXIR-Norway"/>
            <consortium name="Elixir Norway"/>
        </authorList>
    </citation>
    <scope>NUCLEOTIDE SEQUENCE [LARGE SCALE GENOMIC DNA]</scope>
</reference>
<evidence type="ECO:0008006" key="3">
    <source>
        <dbReference type="Google" id="ProtNLM"/>
    </source>
</evidence>
<dbReference type="PANTHER" id="PTHR37067:SF3">
    <property type="entry name" value="PX DOMAIN-CONTAINING PROTEIN"/>
    <property type="match status" value="1"/>
</dbReference>
<protein>
    <recommendedName>
        <fullName evidence="3">HAT C-terminal dimerisation domain-containing protein</fullName>
    </recommendedName>
</protein>
<proteinExistence type="predicted"/>
<organism evidence="1 2">
    <name type="scientific">Sphagnum jensenii</name>
    <dbReference type="NCBI Taxonomy" id="128206"/>
    <lineage>
        <taxon>Eukaryota</taxon>
        <taxon>Viridiplantae</taxon>
        <taxon>Streptophyta</taxon>
        <taxon>Embryophyta</taxon>
        <taxon>Bryophyta</taxon>
        <taxon>Sphagnophytina</taxon>
        <taxon>Sphagnopsida</taxon>
        <taxon>Sphagnales</taxon>
        <taxon>Sphagnaceae</taxon>
        <taxon>Sphagnum</taxon>
    </lineage>
</organism>
<accession>A0ABP1B8L4</accession>
<dbReference type="PANTHER" id="PTHR37067">
    <property type="entry name" value="PX DOMAIN-CONTAINING PROTEIN"/>
    <property type="match status" value="1"/>
</dbReference>
<gene>
    <name evidence="1" type="ORF">CSSPJE1EN2_LOCUS14186</name>
</gene>
<name>A0ABP1B8L4_9BRYO</name>
<evidence type="ECO:0000313" key="1">
    <source>
        <dbReference type="EMBL" id="CAK9871518.1"/>
    </source>
</evidence>